<reference evidence="1" key="1">
    <citation type="submission" date="2022-07" db="EMBL/GenBank/DDBJ databases">
        <title>Alkalimarinus sp. nov., isolated from gut of a Alitta virens.</title>
        <authorList>
            <person name="Yang A.I."/>
            <person name="Shin N.-R."/>
        </authorList>
    </citation>
    <scope>NUCLEOTIDE SEQUENCE</scope>
    <source>
        <strain evidence="1">FA028</strain>
    </source>
</reference>
<dbReference type="Pfam" id="PF11383">
    <property type="entry name" value="DUF3187"/>
    <property type="match status" value="1"/>
</dbReference>
<protein>
    <submittedName>
        <fullName evidence="1">DUF3187 family protein</fullName>
    </submittedName>
</protein>
<dbReference type="InterPro" id="IPR021523">
    <property type="entry name" value="DUF3187"/>
</dbReference>
<proteinExistence type="predicted"/>
<dbReference type="AlphaFoldDB" id="A0A9E8KMI5"/>
<name>A0A9E8KMI5_9ALTE</name>
<dbReference type="RefSeq" id="WP_251809604.1">
    <property type="nucleotide sequence ID" value="NZ_CP101527.1"/>
</dbReference>
<keyword evidence="2" id="KW-1185">Reference proteome</keyword>
<dbReference type="Proteomes" id="UP001164472">
    <property type="component" value="Chromosome"/>
</dbReference>
<gene>
    <name evidence="1" type="ORF">NNL22_10425</name>
</gene>
<evidence type="ECO:0000313" key="2">
    <source>
        <dbReference type="Proteomes" id="UP001164472"/>
    </source>
</evidence>
<dbReference type="KEGG" id="asem:NNL22_10425"/>
<sequence>MTLRLPELNHIKIDKAELATKGHIIRIILTYLKGWSSWALLTIVLSTNSHAEESVAFNTLNLNPMIQIFGLPSLSNQIVNAKNSFQIELEQQAGNYHSQSSLQSEHVKLDGETWRTNITIAYGLTNNSQLSVSAPYLRHSSGYMDNLIYSWHDAFGMPQGERTKESNNEIDIQYNTNQYNANQYNTTRQNQIDIDSPESGIGDIRIKYAYKLPAFSREILLQSEVKLPTGDANTLTGSGGTDLSFGFMFNDGASFSHQQITIWGGAAATYLGQADAPLSKEQKTLVWSARTGMGWRLNDTITLKTQLDGHSAAYDSNTTELGSGSMMLTVGGDYYFSPDYRLEIAAVEDLITEASPDIIFSAKLSVTLN</sequence>
<accession>A0A9E8KMI5</accession>
<dbReference type="EMBL" id="CP101527">
    <property type="protein sequence ID" value="UZW73463.1"/>
    <property type="molecule type" value="Genomic_DNA"/>
</dbReference>
<organism evidence="1 2">
    <name type="scientific">Alkalimarinus sediminis</name>
    <dbReference type="NCBI Taxonomy" id="1632866"/>
    <lineage>
        <taxon>Bacteria</taxon>
        <taxon>Pseudomonadati</taxon>
        <taxon>Pseudomonadota</taxon>
        <taxon>Gammaproteobacteria</taxon>
        <taxon>Alteromonadales</taxon>
        <taxon>Alteromonadaceae</taxon>
        <taxon>Alkalimarinus</taxon>
    </lineage>
</organism>
<evidence type="ECO:0000313" key="1">
    <source>
        <dbReference type="EMBL" id="UZW73463.1"/>
    </source>
</evidence>